<proteinExistence type="predicted"/>
<evidence type="ECO:0000313" key="1">
    <source>
        <dbReference type="EMBL" id="MPN52525.1"/>
    </source>
</evidence>
<protein>
    <submittedName>
        <fullName evidence="1">Uncharacterized protein</fullName>
    </submittedName>
</protein>
<dbReference type="EMBL" id="VSSQ01118726">
    <property type="protein sequence ID" value="MPN52525.1"/>
    <property type="molecule type" value="Genomic_DNA"/>
</dbReference>
<comment type="caution">
    <text evidence="1">The sequence shown here is derived from an EMBL/GenBank/DDBJ whole genome shotgun (WGS) entry which is preliminary data.</text>
</comment>
<dbReference type="AlphaFoldDB" id="A0A645IMG7"/>
<reference evidence="1" key="1">
    <citation type="submission" date="2019-08" db="EMBL/GenBank/DDBJ databases">
        <authorList>
            <person name="Kucharzyk K."/>
            <person name="Murdoch R.W."/>
            <person name="Higgins S."/>
            <person name="Loffler F."/>
        </authorList>
    </citation>
    <scope>NUCLEOTIDE SEQUENCE</scope>
</reference>
<gene>
    <name evidence="1" type="ORF">SDC9_200187</name>
</gene>
<organism evidence="1">
    <name type="scientific">bioreactor metagenome</name>
    <dbReference type="NCBI Taxonomy" id="1076179"/>
    <lineage>
        <taxon>unclassified sequences</taxon>
        <taxon>metagenomes</taxon>
        <taxon>ecological metagenomes</taxon>
    </lineage>
</organism>
<name>A0A645IMG7_9ZZZZ</name>
<accession>A0A645IMG7</accession>
<sequence>MIHPIAGNTIRVKRVNCQLVTTSVPKYIKINIGFLISISRELVIEFSTSPTSPLIRAMISPLRSSEKKPNGKLITFEYTKIRISRTTPVRNGIITADDAK</sequence>